<comment type="similarity">
    <text evidence="1">Belongs to the DprA/Smf family.</text>
</comment>
<dbReference type="PANTHER" id="PTHR43022:SF1">
    <property type="entry name" value="PROTEIN SMF"/>
    <property type="match status" value="1"/>
</dbReference>
<dbReference type="NCBIfam" id="TIGR00732">
    <property type="entry name" value="dprA"/>
    <property type="match status" value="1"/>
</dbReference>
<dbReference type="InterPro" id="IPR057666">
    <property type="entry name" value="DrpA_SLOG"/>
</dbReference>
<evidence type="ECO:0000259" key="2">
    <source>
        <dbReference type="Pfam" id="PF02481"/>
    </source>
</evidence>
<dbReference type="GO" id="GO:0009294">
    <property type="term" value="P:DNA-mediated transformation"/>
    <property type="evidence" value="ECO:0007669"/>
    <property type="project" value="InterPro"/>
</dbReference>
<gene>
    <name evidence="3" type="ORF">S01H4_03752</name>
</gene>
<dbReference type="PANTHER" id="PTHR43022">
    <property type="entry name" value="PROTEIN SMF"/>
    <property type="match status" value="1"/>
</dbReference>
<sequence>MKKYEKEILVMKIMAVRGMTPRKFYLLYKEFNELNKIWNFVRKNNQLEFKFKNDQNNELNIHNTKNSFLDKHNIDIWVKSQIIRLKKMSAKIMLFDDLNYPPLLKELYSPPPILYYMGDKLTNLSQAISIVGSRRATKYGKSAAYQLANKLSSLGITIVSGFARGIDTAAHIGAKDEIGGTIAIFGNGLDICYPKENKDLYKELIGKGSIVSEFPLGTPPERLNFPRRNRLISGISYGVVIVEAGERSGALITANFALDQGREVFAVPGAIFNENSIGVNRLIQDGAKLVTSVDDILEEFGLEIKNI</sequence>
<dbReference type="SUPFAM" id="SSF102405">
    <property type="entry name" value="MCP/YpsA-like"/>
    <property type="match status" value="1"/>
</dbReference>
<dbReference type="Gene3D" id="3.40.50.450">
    <property type="match status" value="1"/>
</dbReference>
<reference evidence="3" key="1">
    <citation type="journal article" date="2014" name="Front. Microbiol.">
        <title>High frequency of phylogenetically diverse reductive dehalogenase-homologous genes in deep subseafloor sedimentary metagenomes.</title>
        <authorList>
            <person name="Kawai M."/>
            <person name="Futagami T."/>
            <person name="Toyoda A."/>
            <person name="Takaki Y."/>
            <person name="Nishi S."/>
            <person name="Hori S."/>
            <person name="Arai W."/>
            <person name="Tsubouchi T."/>
            <person name="Morono Y."/>
            <person name="Uchiyama I."/>
            <person name="Ito T."/>
            <person name="Fujiyama A."/>
            <person name="Inagaki F."/>
            <person name="Takami H."/>
        </authorList>
    </citation>
    <scope>NUCLEOTIDE SEQUENCE</scope>
    <source>
        <strain evidence="3">Expedition CK06-06</strain>
    </source>
</reference>
<proteinExistence type="inferred from homology"/>
<comment type="caution">
    <text evidence="3">The sequence shown here is derived from an EMBL/GenBank/DDBJ whole genome shotgun (WGS) entry which is preliminary data.</text>
</comment>
<evidence type="ECO:0000256" key="1">
    <source>
        <dbReference type="ARBA" id="ARBA00006525"/>
    </source>
</evidence>
<evidence type="ECO:0000313" key="3">
    <source>
        <dbReference type="EMBL" id="GAG59300.1"/>
    </source>
</evidence>
<dbReference type="EMBL" id="BART01000947">
    <property type="protein sequence ID" value="GAG59300.1"/>
    <property type="molecule type" value="Genomic_DNA"/>
</dbReference>
<accession>X0YSV1</accession>
<dbReference type="InterPro" id="IPR003488">
    <property type="entry name" value="DprA"/>
</dbReference>
<protein>
    <recommendedName>
        <fullName evidence="2">Smf/DprA SLOG domain-containing protein</fullName>
    </recommendedName>
</protein>
<dbReference type="Pfam" id="PF02481">
    <property type="entry name" value="DNA_processg_A"/>
    <property type="match status" value="1"/>
</dbReference>
<name>X0YSV1_9ZZZZ</name>
<feature type="domain" description="Smf/DprA SLOG" evidence="2">
    <location>
        <begin position="92"/>
        <end position="300"/>
    </location>
</feature>
<dbReference type="AlphaFoldDB" id="X0YSV1"/>
<organism evidence="3">
    <name type="scientific">marine sediment metagenome</name>
    <dbReference type="NCBI Taxonomy" id="412755"/>
    <lineage>
        <taxon>unclassified sequences</taxon>
        <taxon>metagenomes</taxon>
        <taxon>ecological metagenomes</taxon>
    </lineage>
</organism>